<reference evidence="2" key="1">
    <citation type="journal article" date="2014" name="Genome Announc.">
        <title>Complete Genome Sequence of Mycoplasma canadense Strain HAZ 360_1 from Bovine Mastitic Milk in Japan.</title>
        <authorList>
            <person name="Hata E."/>
        </authorList>
    </citation>
    <scope>NUCLEOTIDE SEQUENCE [LARGE SCALE GENOMIC DNA]</scope>
    <source>
        <strain evidence="2">HAZ360_1</strain>
    </source>
</reference>
<organism evidence="1 2">
    <name type="scientific">Metamycoplasma canadense</name>
    <dbReference type="NCBI Taxonomy" id="29554"/>
    <lineage>
        <taxon>Bacteria</taxon>
        <taxon>Bacillati</taxon>
        <taxon>Mycoplasmatota</taxon>
        <taxon>Mycoplasmoidales</taxon>
        <taxon>Metamycoplasmataceae</taxon>
        <taxon>Metamycoplasma</taxon>
    </lineage>
</organism>
<name>A0A077L4V0_9BACT</name>
<dbReference type="STRING" id="29554.MCAN360_0056"/>
<dbReference type="NCBIfam" id="NF045960">
    <property type="entry name" value="MHO_1580_fam"/>
    <property type="match status" value="1"/>
</dbReference>
<dbReference type="HOGENOM" id="CLU_754031_0_0_14"/>
<dbReference type="EMBL" id="AP014631">
    <property type="protein sequence ID" value="BAP39350.1"/>
    <property type="molecule type" value="Genomic_DNA"/>
</dbReference>
<gene>
    <name evidence="1" type="ORF">MCAN360_0056</name>
</gene>
<evidence type="ECO:0000313" key="1">
    <source>
        <dbReference type="EMBL" id="BAP39350.1"/>
    </source>
</evidence>
<sequence length="367" mass="44593">MLMFYNYQLKENEKNSYEYKESLNANFKYLKDNKNKNLDLGLNKNDECEIKILRNLELNTWIIEFTIPIITYNVPKFKNLILNEKKLLIEDIEKIPSGKVRFKTIKFEDNTFINFEDLKTLRINFYNKARQYTNTYIAFEINFNLSKTDFDFNYVNVKNKNLKLNFIESINFKIQGNKNLSSKPFEDNVGYYNNLIYDFKFYNLKQNKFLYKALEQKIELKTPNRYYKPDRQYEFNFLDKVLIKNNDGINKFNLISKKTDKNNFKYKIEYFIDKNNFWDKDKKEFLDTSKKDLLGYHVPLKYAGNLEIQYEIKQKIIKNFNTINYKDQFLNKLFDVNEGLIKLRCDVVKTEDEYENLHYSNWIKKIL</sequence>
<proteinExistence type="predicted"/>
<dbReference type="AlphaFoldDB" id="A0A077L4V0"/>
<dbReference type="KEGG" id="mcan:MCAN360_0056"/>
<accession>A0A077L4V0</accession>
<protein>
    <submittedName>
        <fullName evidence="1">Uncharacterized protein</fullName>
    </submittedName>
</protein>
<evidence type="ECO:0000313" key="2">
    <source>
        <dbReference type="Proteomes" id="UP000031641"/>
    </source>
</evidence>
<dbReference type="Proteomes" id="UP000031641">
    <property type="component" value="Chromosome"/>
</dbReference>
<keyword evidence="2" id="KW-1185">Reference proteome</keyword>